<keyword evidence="2" id="KW-1185">Reference proteome</keyword>
<dbReference type="Gramene" id="OMO77273">
    <property type="protein sequence ID" value="OMO77273"/>
    <property type="gene ID" value="CCACVL1_15121"/>
</dbReference>
<evidence type="ECO:0000313" key="2">
    <source>
        <dbReference type="Proteomes" id="UP000188268"/>
    </source>
</evidence>
<protein>
    <recommendedName>
        <fullName evidence="3">F-box domain-containing protein</fullName>
    </recommendedName>
</protein>
<reference evidence="1 2" key="1">
    <citation type="submission" date="2013-09" db="EMBL/GenBank/DDBJ databases">
        <title>Corchorus capsularis genome sequencing.</title>
        <authorList>
            <person name="Alam M."/>
            <person name="Haque M.S."/>
            <person name="Islam M.S."/>
            <person name="Emdad E.M."/>
            <person name="Islam M.M."/>
            <person name="Ahmed B."/>
            <person name="Halim A."/>
            <person name="Hossen Q.M.M."/>
            <person name="Hossain M.Z."/>
            <person name="Ahmed R."/>
            <person name="Khan M.M."/>
            <person name="Islam R."/>
            <person name="Rashid M.M."/>
            <person name="Khan S.A."/>
            <person name="Rahman M.S."/>
            <person name="Alam M."/>
        </authorList>
    </citation>
    <scope>NUCLEOTIDE SEQUENCE [LARGE SCALE GENOMIC DNA]</scope>
    <source>
        <strain evidence="2">cv. CVL-1</strain>
        <tissue evidence="1">Whole seedling</tissue>
    </source>
</reference>
<gene>
    <name evidence="1" type="ORF">CCACVL1_15121</name>
</gene>
<organism evidence="1 2">
    <name type="scientific">Corchorus capsularis</name>
    <name type="common">Jute</name>
    <dbReference type="NCBI Taxonomy" id="210143"/>
    <lineage>
        <taxon>Eukaryota</taxon>
        <taxon>Viridiplantae</taxon>
        <taxon>Streptophyta</taxon>
        <taxon>Embryophyta</taxon>
        <taxon>Tracheophyta</taxon>
        <taxon>Spermatophyta</taxon>
        <taxon>Magnoliopsida</taxon>
        <taxon>eudicotyledons</taxon>
        <taxon>Gunneridae</taxon>
        <taxon>Pentapetalae</taxon>
        <taxon>rosids</taxon>
        <taxon>malvids</taxon>
        <taxon>Malvales</taxon>
        <taxon>Malvaceae</taxon>
        <taxon>Grewioideae</taxon>
        <taxon>Apeibeae</taxon>
        <taxon>Corchorus</taxon>
    </lineage>
</organism>
<dbReference type="EMBL" id="AWWV01010771">
    <property type="protein sequence ID" value="OMO77273.1"/>
    <property type="molecule type" value="Genomic_DNA"/>
</dbReference>
<dbReference type="Proteomes" id="UP000188268">
    <property type="component" value="Unassembled WGS sequence"/>
</dbReference>
<name>A0A1R3I3X1_COCAP</name>
<comment type="caution">
    <text evidence="1">The sequence shown here is derived from an EMBL/GenBank/DDBJ whole genome shotgun (WGS) entry which is preliminary data.</text>
</comment>
<evidence type="ECO:0008006" key="3">
    <source>
        <dbReference type="Google" id="ProtNLM"/>
    </source>
</evidence>
<dbReference type="AlphaFoldDB" id="A0A1R3I3X1"/>
<accession>A0A1R3I3X1</accession>
<sequence>MEEKLCNLDDDMIGEDKLLNLSGGPVREILKFVEIESLVKLGLSSKAWRTLDPLLTSETFNVQGVSQQHQLYTPLCKAMEERILDPEATASKNLSIDLTRVDDERMVEIVQRHRFDDGDLRLNIGPIGEMIIEDSTPDYGKDCALFKGLKLSINAVCSLVKGSSLVMMIIGLAIEVSRTDHSLAGDVLG</sequence>
<dbReference type="OrthoDB" id="10631289at2759"/>
<evidence type="ECO:0000313" key="1">
    <source>
        <dbReference type="EMBL" id="OMO77273.1"/>
    </source>
</evidence>
<proteinExistence type="predicted"/>